<dbReference type="AlphaFoldDB" id="A0A1N7QIB2"/>
<dbReference type="InterPro" id="IPR006665">
    <property type="entry name" value="OmpA-like"/>
</dbReference>
<dbReference type="Gene3D" id="3.30.1330.60">
    <property type="entry name" value="OmpA-like domain"/>
    <property type="match status" value="1"/>
</dbReference>
<dbReference type="InterPro" id="IPR050330">
    <property type="entry name" value="Bact_OuterMem_StrucFunc"/>
</dbReference>
<dbReference type="RefSeq" id="WP_076533988.1">
    <property type="nucleotide sequence ID" value="NZ_BMEH01000012.1"/>
</dbReference>
<sequence>MRRRISETLRLVAGALVLAAGLSAGTEAMAQSAYNPATAETFGPDGKPRQTGRIDWGLWIDPDGCMHWWADGGLEGYMVPRRDPKTGRAVCLKKNTCAVEPTDTLFATDSARLTANGRSRLEHIFRTQGAFGYAIYGHTDSRASDEYNMNLSMRRAKAVATVAESVGASVERVEWMGERQPRATNATAEGMRQNRRVEIVCYRW</sequence>
<accession>A0A1N7QIB2</accession>
<dbReference type="InterPro" id="IPR036737">
    <property type="entry name" value="OmpA-like_sf"/>
</dbReference>
<proteinExistence type="predicted"/>
<protein>
    <submittedName>
        <fullName evidence="4">OmpA family protein</fullName>
    </submittedName>
</protein>
<dbReference type="PANTHER" id="PTHR30329:SF21">
    <property type="entry name" value="LIPOPROTEIN YIAD-RELATED"/>
    <property type="match status" value="1"/>
</dbReference>
<dbReference type="SUPFAM" id="SSF103088">
    <property type="entry name" value="OmpA-like"/>
    <property type="match status" value="1"/>
</dbReference>
<feature type="signal peptide" evidence="2">
    <location>
        <begin position="1"/>
        <end position="30"/>
    </location>
</feature>
<dbReference type="CDD" id="cd07185">
    <property type="entry name" value="OmpA_C-like"/>
    <property type="match status" value="1"/>
</dbReference>
<organism evidence="4 5">
    <name type="scientific">Gemmobacter megaterium</name>
    <dbReference type="NCBI Taxonomy" id="1086013"/>
    <lineage>
        <taxon>Bacteria</taxon>
        <taxon>Pseudomonadati</taxon>
        <taxon>Pseudomonadota</taxon>
        <taxon>Alphaproteobacteria</taxon>
        <taxon>Rhodobacterales</taxon>
        <taxon>Paracoccaceae</taxon>
        <taxon>Gemmobacter</taxon>
    </lineage>
</organism>
<keyword evidence="2" id="KW-0732">Signal</keyword>
<evidence type="ECO:0000256" key="2">
    <source>
        <dbReference type="SAM" id="SignalP"/>
    </source>
</evidence>
<name>A0A1N7QIB2_9RHOB</name>
<reference evidence="4 5" key="1">
    <citation type="submission" date="2017-01" db="EMBL/GenBank/DDBJ databases">
        <authorList>
            <person name="Mah S.A."/>
            <person name="Swanson W.J."/>
            <person name="Moy G.W."/>
            <person name="Vacquier V.D."/>
        </authorList>
    </citation>
    <scope>NUCLEOTIDE SEQUENCE [LARGE SCALE GENOMIC DNA]</scope>
    <source>
        <strain evidence="4 5">DSM 26375</strain>
    </source>
</reference>
<keyword evidence="5" id="KW-1185">Reference proteome</keyword>
<dbReference type="Pfam" id="PF00691">
    <property type="entry name" value="OmpA"/>
    <property type="match status" value="1"/>
</dbReference>
<dbReference type="Proteomes" id="UP000186141">
    <property type="component" value="Unassembled WGS sequence"/>
</dbReference>
<feature type="chain" id="PRO_5012071617" evidence="2">
    <location>
        <begin position="31"/>
        <end position="204"/>
    </location>
</feature>
<dbReference type="GO" id="GO:0016020">
    <property type="term" value="C:membrane"/>
    <property type="evidence" value="ECO:0007669"/>
    <property type="project" value="UniProtKB-UniRule"/>
</dbReference>
<gene>
    <name evidence="4" type="ORF">SAMN05421774_11210</name>
</gene>
<feature type="domain" description="OmpA-like" evidence="3">
    <location>
        <begin position="93"/>
        <end position="204"/>
    </location>
</feature>
<evidence type="ECO:0000259" key="3">
    <source>
        <dbReference type="PROSITE" id="PS51123"/>
    </source>
</evidence>
<dbReference type="PROSITE" id="PS51123">
    <property type="entry name" value="OMPA_2"/>
    <property type="match status" value="1"/>
</dbReference>
<dbReference type="EMBL" id="FTOT01000012">
    <property type="protein sequence ID" value="SIT22504.1"/>
    <property type="molecule type" value="Genomic_DNA"/>
</dbReference>
<evidence type="ECO:0000256" key="1">
    <source>
        <dbReference type="PROSITE-ProRule" id="PRU00473"/>
    </source>
</evidence>
<keyword evidence="1" id="KW-0472">Membrane</keyword>
<evidence type="ECO:0000313" key="4">
    <source>
        <dbReference type="EMBL" id="SIT22504.1"/>
    </source>
</evidence>
<evidence type="ECO:0000313" key="5">
    <source>
        <dbReference type="Proteomes" id="UP000186141"/>
    </source>
</evidence>
<dbReference type="STRING" id="1086013.SAMN05421774_11210"/>
<dbReference type="PANTHER" id="PTHR30329">
    <property type="entry name" value="STATOR ELEMENT OF FLAGELLAR MOTOR COMPLEX"/>
    <property type="match status" value="1"/>
</dbReference>